<protein>
    <submittedName>
        <fullName evidence="2">Uncharacterized protein</fullName>
    </submittedName>
</protein>
<dbReference type="RefSeq" id="WP_188516582.1">
    <property type="nucleotide sequence ID" value="NZ_BMES01000001.1"/>
</dbReference>
<keyword evidence="3" id="KW-1185">Reference proteome</keyword>
<evidence type="ECO:0000313" key="2">
    <source>
        <dbReference type="EMBL" id="GGH12233.1"/>
    </source>
</evidence>
<proteinExistence type="predicted"/>
<dbReference type="Proteomes" id="UP000603912">
    <property type="component" value="Unassembled WGS sequence"/>
</dbReference>
<evidence type="ECO:0000313" key="3">
    <source>
        <dbReference type="Proteomes" id="UP000603912"/>
    </source>
</evidence>
<evidence type="ECO:0000256" key="1">
    <source>
        <dbReference type="SAM" id="SignalP"/>
    </source>
</evidence>
<dbReference type="EMBL" id="BMES01000001">
    <property type="protein sequence ID" value="GGH12233.1"/>
    <property type="molecule type" value="Genomic_DNA"/>
</dbReference>
<organism evidence="2 3">
    <name type="scientific">Alsobacter metallidurans</name>
    <dbReference type="NCBI Taxonomy" id="340221"/>
    <lineage>
        <taxon>Bacteria</taxon>
        <taxon>Pseudomonadati</taxon>
        <taxon>Pseudomonadota</taxon>
        <taxon>Alphaproteobacteria</taxon>
        <taxon>Hyphomicrobiales</taxon>
        <taxon>Alsobacteraceae</taxon>
        <taxon>Alsobacter</taxon>
    </lineage>
</organism>
<feature type="chain" id="PRO_5036974261" evidence="1">
    <location>
        <begin position="23"/>
        <end position="98"/>
    </location>
</feature>
<gene>
    <name evidence="2" type="ORF">GCM10007036_09900</name>
</gene>
<keyword evidence="1" id="KW-0732">Signal</keyword>
<reference evidence="2" key="1">
    <citation type="journal article" date="2014" name="Int. J. Syst. Evol. Microbiol.">
        <title>Complete genome sequence of Corynebacterium casei LMG S-19264T (=DSM 44701T), isolated from a smear-ripened cheese.</title>
        <authorList>
            <consortium name="US DOE Joint Genome Institute (JGI-PGF)"/>
            <person name="Walter F."/>
            <person name="Albersmeier A."/>
            <person name="Kalinowski J."/>
            <person name="Ruckert C."/>
        </authorList>
    </citation>
    <scope>NUCLEOTIDE SEQUENCE</scope>
    <source>
        <strain evidence="2">CGMCC 1.12214</strain>
    </source>
</reference>
<comment type="caution">
    <text evidence="2">The sequence shown here is derived from an EMBL/GenBank/DDBJ whole genome shotgun (WGS) entry which is preliminary data.</text>
</comment>
<sequence length="98" mass="9755">MTVKTIAALGGLALLITPLAMTAIAGADAHQPERVPVPTPVAELRASLAAAEMTTGSIAPAPRAVEVKSCGPAVRVVATGYGEPSGPRCTVKRSPAGL</sequence>
<dbReference type="AlphaFoldDB" id="A0A917I562"/>
<name>A0A917I562_9HYPH</name>
<reference evidence="2" key="2">
    <citation type="submission" date="2020-09" db="EMBL/GenBank/DDBJ databases">
        <authorList>
            <person name="Sun Q."/>
            <person name="Zhou Y."/>
        </authorList>
    </citation>
    <scope>NUCLEOTIDE SEQUENCE</scope>
    <source>
        <strain evidence="2">CGMCC 1.12214</strain>
    </source>
</reference>
<accession>A0A917I562</accession>
<feature type="signal peptide" evidence="1">
    <location>
        <begin position="1"/>
        <end position="22"/>
    </location>
</feature>